<comment type="caution">
    <text evidence="1">The sequence shown here is derived from an EMBL/GenBank/DDBJ whole genome shotgun (WGS) entry which is preliminary data.</text>
</comment>
<evidence type="ECO:0000313" key="2">
    <source>
        <dbReference type="Proteomes" id="UP001148312"/>
    </source>
</evidence>
<dbReference type="Proteomes" id="UP001148312">
    <property type="component" value="Unassembled WGS sequence"/>
</dbReference>
<proteinExistence type="predicted"/>
<protein>
    <submittedName>
        <fullName evidence="1">Uncharacterized protein</fullName>
    </submittedName>
</protein>
<organism evidence="1 2">
    <name type="scientific">Penicillium diatomitis</name>
    <dbReference type="NCBI Taxonomy" id="2819901"/>
    <lineage>
        <taxon>Eukaryota</taxon>
        <taxon>Fungi</taxon>
        <taxon>Dikarya</taxon>
        <taxon>Ascomycota</taxon>
        <taxon>Pezizomycotina</taxon>
        <taxon>Eurotiomycetes</taxon>
        <taxon>Eurotiomycetidae</taxon>
        <taxon>Eurotiales</taxon>
        <taxon>Aspergillaceae</taxon>
        <taxon>Penicillium</taxon>
    </lineage>
</organism>
<dbReference type="EMBL" id="JAPWDQ010000006">
    <property type="protein sequence ID" value="KAJ5484060.1"/>
    <property type="molecule type" value="Genomic_DNA"/>
</dbReference>
<dbReference type="RefSeq" id="XP_056789330.1">
    <property type="nucleotide sequence ID" value="XM_056935458.1"/>
</dbReference>
<dbReference type="GeneID" id="81625707"/>
<dbReference type="AlphaFoldDB" id="A0A9X0BU88"/>
<name>A0A9X0BU88_9EURO</name>
<gene>
    <name evidence="1" type="ORF">N7539_005856</name>
</gene>
<reference evidence="1" key="1">
    <citation type="submission" date="2022-12" db="EMBL/GenBank/DDBJ databases">
        <authorList>
            <person name="Petersen C."/>
        </authorList>
    </citation>
    <scope>NUCLEOTIDE SEQUENCE</scope>
    <source>
        <strain evidence="1">IBT 30728</strain>
    </source>
</reference>
<accession>A0A9X0BU88</accession>
<evidence type="ECO:0000313" key="1">
    <source>
        <dbReference type="EMBL" id="KAJ5484060.1"/>
    </source>
</evidence>
<keyword evidence="2" id="KW-1185">Reference proteome</keyword>
<reference evidence="1" key="2">
    <citation type="journal article" date="2023" name="IMA Fungus">
        <title>Comparative genomic study of the Penicillium genus elucidates a diverse pangenome and 15 lateral gene transfer events.</title>
        <authorList>
            <person name="Petersen C."/>
            <person name="Sorensen T."/>
            <person name="Nielsen M.R."/>
            <person name="Sondergaard T.E."/>
            <person name="Sorensen J.L."/>
            <person name="Fitzpatrick D.A."/>
            <person name="Frisvad J.C."/>
            <person name="Nielsen K.L."/>
        </authorList>
    </citation>
    <scope>NUCLEOTIDE SEQUENCE</scope>
    <source>
        <strain evidence="1">IBT 30728</strain>
    </source>
</reference>
<sequence length="222" mass="24542">MSGPHPQFSPACPIPYILHPAERVEQLKAFLQTDFGKAQRVNIEALIRLYENSELGPRQRGDPPVYLVEGRRVERNPWEDESLHAQIRLPPQYGGNEHLTRPFLVCNDTGSNVLTVFMSDLLALQFDMVLHGPAIQGATPINTANGQALQPLIFVDMQIVTSSFVALTPWFRETAIVKPDSPGDARLSGAAMRNHLFFATAPGNAHLYVAQKKAGIIRDLPA</sequence>